<organism evidence="4">
    <name type="scientific">groundwater metagenome</name>
    <dbReference type="NCBI Taxonomy" id="717931"/>
    <lineage>
        <taxon>unclassified sequences</taxon>
        <taxon>metagenomes</taxon>
        <taxon>ecological metagenomes</taxon>
    </lineage>
</organism>
<dbReference type="GO" id="GO:0003723">
    <property type="term" value="F:RNA binding"/>
    <property type="evidence" value="ECO:0007669"/>
    <property type="project" value="InterPro"/>
</dbReference>
<dbReference type="InterPro" id="IPR039109">
    <property type="entry name" value="Ribosomal_eL30-like"/>
</dbReference>
<accession>A0A098E8I1</accession>
<name>A0A098E8I1_9ZZZZ</name>
<dbReference type="NCBIfam" id="NF002172">
    <property type="entry name" value="PRK01018.1"/>
    <property type="match status" value="1"/>
</dbReference>
<proteinExistence type="predicted"/>
<protein>
    <submittedName>
        <fullName evidence="4">50S ribosomal protein L30e</fullName>
    </submittedName>
</protein>
<dbReference type="AlphaFoldDB" id="A0A098E8I1"/>
<sequence length="96" mass="10544">MDLKTALSVCVKTGKTYSGLKETMRALLMGNPKKIIISKDCKDKDRIEYYCKLSGTDYATVNLSSLTLGEYCGKPFPISSLTIINPGDSNISDIKE</sequence>
<feature type="domain" description="Ribosomal protein eL8/eL30/eS12/Gadd45" evidence="3">
    <location>
        <begin position="2"/>
        <end position="91"/>
    </location>
</feature>
<dbReference type="InterPro" id="IPR004038">
    <property type="entry name" value="Ribosomal_eL8/eL30/eS12/Gad45"/>
</dbReference>
<evidence type="ECO:0000256" key="2">
    <source>
        <dbReference type="ARBA" id="ARBA00023274"/>
    </source>
</evidence>
<gene>
    <name evidence="4" type="primary">rpl30e</name>
    <name evidence="4" type="ORF">MSIBF_A1700002</name>
</gene>
<dbReference type="GO" id="GO:0005840">
    <property type="term" value="C:ribosome"/>
    <property type="evidence" value="ECO:0007669"/>
    <property type="project" value="UniProtKB-KW"/>
</dbReference>
<keyword evidence="1 4" id="KW-0689">Ribosomal protein</keyword>
<dbReference type="GO" id="GO:1990904">
    <property type="term" value="C:ribonucleoprotein complex"/>
    <property type="evidence" value="ECO:0007669"/>
    <property type="project" value="UniProtKB-KW"/>
</dbReference>
<dbReference type="Pfam" id="PF01248">
    <property type="entry name" value="Ribosomal_L7Ae"/>
    <property type="match status" value="1"/>
</dbReference>
<keyword evidence="2" id="KW-0687">Ribonucleoprotein</keyword>
<dbReference type="InterPro" id="IPR029064">
    <property type="entry name" value="Ribosomal_eL30-like_sf"/>
</dbReference>
<dbReference type="EMBL" id="CCXY01000080">
    <property type="protein sequence ID" value="CEG11811.1"/>
    <property type="molecule type" value="Genomic_DNA"/>
</dbReference>
<evidence type="ECO:0000256" key="1">
    <source>
        <dbReference type="ARBA" id="ARBA00022980"/>
    </source>
</evidence>
<dbReference type="Gene3D" id="3.30.1330.30">
    <property type="match status" value="1"/>
</dbReference>
<evidence type="ECO:0000313" key="4">
    <source>
        <dbReference type="EMBL" id="CEG11811.1"/>
    </source>
</evidence>
<evidence type="ECO:0000259" key="3">
    <source>
        <dbReference type="Pfam" id="PF01248"/>
    </source>
</evidence>
<reference evidence="4" key="1">
    <citation type="submission" date="2014-09" db="EMBL/GenBank/DDBJ databases">
        <authorList>
            <person name="Probst J Alexander"/>
        </authorList>
    </citation>
    <scope>NUCLEOTIDE SEQUENCE</scope>
</reference>
<dbReference type="SUPFAM" id="SSF55315">
    <property type="entry name" value="L30e-like"/>
    <property type="match status" value="1"/>
</dbReference>
<dbReference type="PANTHER" id="PTHR11449">
    <property type="entry name" value="RIBOSOMAL PROTEIN L30"/>
    <property type="match status" value="1"/>
</dbReference>